<gene>
    <name evidence="2" type="ORF">CAP_7605</name>
</gene>
<comment type="caution">
    <text evidence="2">The sequence shown here is derived from an EMBL/GenBank/DDBJ whole genome shotgun (WGS) entry which is preliminary data.</text>
</comment>
<keyword evidence="3" id="KW-1185">Reference proteome</keyword>
<dbReference type="Pfam" id="PF10127">
    <property type="entry name" value="RlaP"/>
    <property type="match status" value="1"/>
</dbReference>
<sequence length="489" mass="54282">MAWEQGSVIEERHRVRRVEDDVRGDRARHDLAEDAGCLRHRLRVQPDPRAVNGGNLALLMDLRLRGLSHLDPQVVPLPNGTEVITRVDRVVDERRVPQGAIGRVVATHPEGLDVMLVGIGVVRYQRDELSPRKLGQVRHAERRGAAWDALTPCIVLEAVVGSRAWGLAEEGSDTDRRGIFALPFPWTAGLASPPLDLVSTDGSASYWEIEKAIRQALRADPNTLELLFVKSARALDPIGAWILDARAAFVSSAVYGSFGRYALSQLKRLAQAQRLAEHREHVLDWLADDPSLSLDAVAHRLAAMSPRAAPTEADRVLMAKEHIKQLYRSLHDQGLLPAREFTCLVTFAREGRRDLDLSRDLRPKNAYNLVRLLSNAIQWLRTGEVDLEARGPLKEQLLAIKRGAWPLDRTLEIAEALTPELEEARRVTPLPRHPDVPRAEALLRRIREEVARRHLEGTPGPLGKDAPAAPVAVWDEGPGQESPGEGDDA</sequence>
<dbReference type="AlphaFoldDB" id="A0A017SYZ5"/>
<accession>A0A017SYZ5</accession>
<dbReference type="InterPro" id="IPR018775">
    <property type="entry name" value="RlaP"/>
</dbReference>
<dbReference type="STRING" id="1192034.CAP_7605"/>
<dbReference type="EMBL" id="ASRX01000068">
    <property type="protein sequence ID" value="EYF01987.1"/>
    <property type="molecule type" value="Genomic_DNA"/>
</dbReference>
<reference evidence="2 3" key="1">
    <citation type="submission" date="2013-05" db="EMBL/GenBank/DDBJ databases">
        <title>Genome assembly of Chondromyces apiculatus DSM 436.</title>
        <authorList>
            <person name="Sharma G."/>
            <person name="Khatri I."/>
            <person name="Kaur C."/>
            <person name="Mayilraj S."/>
            <person name="Subramanian S."/>
        </authorList>
    </citation>
    <scope>NUCLEOTIDE SEQUENCE [LARGE SCALE GENOMIC DNA]</scope>
    <source>
        <strain evidence="2 3">DSM 436</strain>
    </source>
</reference>
<proteinExistence type="predicted"/>
<dbReference type="Proteomes" id="UP000019678">
    <property type="component" value="Unassembled WGS sequence"/>
</dbReference>
<dbReference type="PANTHER" id="PTHR34817">
    <property type="entry name" value="NUCLEOTIDYLTRANSFERASE"/>
    <property type="match status" value="1"/>
</dbReference>
<dbReference type="PANTHER" id="PTHR34817:SF2">
    <property type="entry name" value="NUCLEOTIDYLTRANSFERASE"/>
    <property type="match status" value="1"/>
</dbReference>
<evidence type="ECO:0000313" key="3">
    <source>
        <dbReference type="Proteomes" id="UP000019678"/>
    </source>
</evidence>
<name>A0A017SYZ5_9BACT</name>
<protein>
    <recommendedName>
        <fullName evidence="4">UDP-phosphate N-acetylglucosaminyl 1-phosphate transferase</fullName>
    </recommendedName>
</protein>
<organism evidence="2 3">
    <name type="scientific">Chondromyces apiculatus DSM 436</name>
    <dbReference type="NCBI Taxonomy" id="1192034"/>
    <lineage>
        <taxon>Bacteria</taxon>
        <taxon>Pseudomonadati</taxon>
        <taxon>Myxococcota</taxon>
        <taxon>Polyangia</taxon>
        <taxon>Polyangiales</taxon>
        <taxon>Polyangiaceae</taxon>
        <taxon>Chondromyces</taxon>
    </lineage>
</organism>
<dbReference type="eggNOG" id="COG3541">
    <property type="taxonomic scope" value="Bacteria"/>
</dbReference>
<evidence type="ECO:0000256" key="1">
    <source>
        <dbReference type="SAM" id="MobiDB-lite"/>
    </source>
</evidence>
<evidence type="ECO:0008006" key="4">
    <source>
        <dbReference type="Google" id="ProtNLM"/>
    </source>
</evidence>
<evidence type="ECO:0000313" key="2">
    <source>
        <dbReference type="EMBL" id="EYF01987.1"/>
    </source>
</evidence>
<feature type="region of interest" description="Disordered" evidence="1">
    <location>
        <begin position="453"/>
        <end position="489"/>
    </location>
</feature>